<dbReference type="Proteomes" id="UP001585080">
    <property type="component" value="Unassembled WGS sequence"/>
</dbReference>
<name>A0ABV5E5M3_9ACTN</name>
<dbReference type="RefSeq" id="WP_376731117.1">
    <property type="nucleotide sequence ID" value="NZ_JAYMRP010000003.1"/>
</dbReference>
<evidence type="ECO:0000313" key="2">
    <source>
        <dbReference type="EMBL" id="MFB8772136.1"/>
    </source>
</evidence>
<reference evidence="2 3" key="1">
    <citation type="submission" date="2024-01" db="EMBL/GenBank/DDBJ databases">
        <title>Genome mining of biosynthetic gene clusters to explore secondary metabolites of Streptomyces sp.</title>
        <authorList>
            <person name="Baig A."/>
            <person name="Ajitkumar Shintre N."/>
            <person name="Kumar H."/>
            <person name="Anbarasu A."/>
            <person name="Ramaiah S."/>
        </authorList>
    </citation>
    <scope>NUCLEOTIDE SEQUENCE [LARGE SCALE GENOMIC DNA]</scope>
    <source>
        <strain evidence="2 3">A57</strain>
    </source>
</reference>
<feature type="region of interest" description="Disordered" evidence="1">
    <location>
        <begin position="1"/>
        <end position="34"/>
    </location>
</feature>
<evidence type="ECO:0000313" key="3">
    <source>
        <dbReference type="Proteomes" id="UP001585080"/>
    </source>
</evidence>
<organism evidence="2 3">
    <name type="scientific">Streptomyces broussonetiae</name>
    <dbReference type="NCBI Taxonomy" id="2686304"/>
    <lineage>
        <taxon>Bacteria</taxon>
        <taxon>Bacillati</taxon>
        <taxon>Actinomycetota</taxon>
        <taxon>Actinomycetes</taxon>
        <taxon>Kitasatosporales</taxon>
        <taxon>Streptomycetaceae</taxon>
        <taxon>Streptomyces</taxon>
    </lineage>
</organism>
<keyword evidence="3" id="KW-1185">Reference proteome</keyword>
<dbReference type="EMBL" id="JAYMRP010000003">
    <property type="protein sequence ID" value="MFB8772136.1"/>
    <property type="molecule type" value="Genomic_DNA"/>
</dbReference>
<proteinExistence type="predicted"/>
<sequence>MTTTAAPTLFDDEPPAPAARTPRTPDRPEAVNGLRPAPARLIAAHDPDIHDPEGRPLLYLVVTCCPYCGHQHVHPAGHTGEPRLCPRNSRCVGPQGGAYYFPAVHQ</sequence>
<comment type="caution">
    <text evidence="2">The sequence shown here is derived from an EMBL/GenBank/DDBJ whole genome shotgun (WGS) entry which is preliminary data.</text>
</comment>
<protein>
    <submittedName>
        <fullName evidence="2">Uncharacterized protein</fullName>
    </submittedName>
</protein>
<accession>A0ABV5E5M3</accession>
<evidence type="ECO:0000256" key="1">
    <source>
        <dbReference type="SAM" id="MobiDB-lite"/>
    </source>
</evidence>
<gene>
    <name evidence="2" type="ORF">VSS16_05225</name>
</gene>